<proteinExistence type="predicted"/>
<sequence length="67" mass="7074">MEFLDPSSNRFSCFGAGEGAIANAAFGDVFLPAVFGDDEAQPQCGRPSTFWLGAPLKIVGAFLYPSN</sequence>
<protein>
    <submittedName>
        <fullName evidence="1">Uncharacterized protein</fullName>
    </submittedName>
</protein>
<dbReference type="Proteomes" id="UP000065151">
    <property type="component" value="Chromosome"/>
</dbReference>
<reference evidence="1 2" key="1">
    <citation type="submission" date="2015-12" db="EMBL/GenBank/DDBJ databases">
        <authorList>
            <person name="Shamseldin A."/>
            <person name="Moawad H."/>
            <person name="Abd El-Rahim W.M."/>
            <person name="Sadowsky M.J."/>
        </authorList>
    </citation>
    <scope>NUCLEOTIDE SEQUENCE [LARGE SCALE GENOMIC DNA]</scope>
    <source>
        <strain evidence="1 2">Ar51</strain>
    </source>
</reference>
<dbReference type="EMBL" id="CP013747">
    <property type="protein sequence ID" value="ALV40628.1"/>
    <property type="molecule type" value="Genomic_DNA"/>
</dbReference>
<evidence type="ECO:0000313" key="1">
    <source>
        <dbReference type="EMBL" id="ALV40628.1"/>
    </source>
</evidence>
<accession>A0A0U3QK00</accession>
<organism evidence="1">
    <name type="scientific">Pseudarthrobacter sulfonivorans</name>
    <dbReference type="NCBI Taxonomy" id="121292"/>
    <lineage>
        <taxon>Bacteria</taxon>
        <taxon>Bacillati</taxon>
        <taxon>Actinomycetota</taxon>
        <taxon>Actinomycetes</taxon>
        <taxon>Micrococcales</taxon>
        <taxon>Micrococcaceae</taxon>
        <taxon>Pseudarthrobacter</taxon>
    </lineage>
</organism>
<dbReference type="KEGG" id="psul:AU252_05130"/>
<dbReference type="RefSeq" id="WP_058929798.1">
    <property type="nucleotide sequence ID" value="NZ_CP013747.1"/>
</dbReference>
<evidence type="ECO:0000313" key="2">
    <source>
        <dbReference type="Proteomes" id="UP000065151"/>
    </source>
</evidence>
<name>A0A0U3QK00_9MICC</name>
<dbReference type="AlphaFoldDB" id="A0A0U3QK00"/>
<gene>
    <name evidence="1" type="ORF">AU252_05130</name>
</gene>